<feature type="region of interest" description="Disordered" evidence="1">
    <location>
        <begin position="255"/>
        <end position="278"/>
    </location>
</feature>
<name>A0A646KA13_STRJU</name>
<gene>
    <name evidence="2" type="ORF">FF041_02110</name>
</gene>
<keyword evidence="3" id="KW-1185">Reference proteome</keyword>
<evidence type="ECO:0000256" key="1">
    <source>
        <dbReference type="SAM" id="MobiDB-lite"/>
    </source>
</evidence>
<dbReference type="EMBL" id="VCLA01000017">
    <property type="protein sequence ID" value="MQS99034.1"/>
    <property type="molecule type" value="Genomic_DNA"/>
</dbReference>
<evidence type="ECO:0000313" key="2">
    <source>
        <dbReference type="EMBL" id="MQS99034.1"/>
    </source>
</evidence>
<protein>
    <submittedName>
        <fullName evidence="2">Uncharacterized protein</fullName>
    </submittedName>
</protein>
<dbReference type="RefSeq" id="WP_153520755.1">
    <property type="nucleotide sequence ID" value="NZ_JBEPDZ010000089.1"/>
</dbReference>
<sequence length="296" mass="31127">MAIDNGAADDEELHVLALGLLTLLLRAKDGDDVTVEGISKRRKEGREALAGAMRNLVSRAYVVKFKIHGVDAKWRTEFSADSIRFTRDDVAAMIAEIEESGCRSVRVEPEWIDPREDGGRPTETRRSSATSKNKASSQVAPTYGFPAVGASGVGASAAKKIKTGEEEDSLSGAGGVSDPGEREAAAPEGSGADVVVDAYVQALGRPLLNGSREQLRSQAEQLLAVGYAVAWLAARAAEMPALGYRDLVQHAQHPRHRLPGQAGPTGAAAPGGERPSATAEQVAALRARIAERGSGL</sequence>
<organism evidence="2 3">
    <name type="scientific">Streptomyces jumonjinensis</name>
    <dbReference type="NCBI Taxonomy" id="1945"/>
    <lineage>
        <taxon>Bacteria</taxon>
        <taxon>Bacillati</taxon>
        <taxon>Actinomycetota</taxon>
        <taxon>Actinomycetes</taxon>
        <taxon>Kitasatosporales</taxon>
        <taxon>Streptomycetaceae</taxon>
        <taxon>Streptomyces</taxon>
    </lineage>
</organism>
<dbReference type="OrthoDB" id="3349669at2"/>
<feature type="compositionally biased region" description="Polar residues" evidence="1">
    <location>
        <begin position="127"/>
        <end position="140"/>
    </location>
</feature>
<feature type="region of interest" description="Disordered" evidence="1">
    <location>
        <begin position="161"/>
        <end position="190"/>
    </location>
</feature>
<feature type="compositionally biased region" description="Basic and acidic residues" evidence="1">
    <location>
        <begin position="108"/>
        <end position="126"/>
    </location>
</feature>
<comment type="caution">
    <text evidence="2">The sequence shown here is derived from an EMBL/GenBank/DDBJ whole genome shotgun (WGS) entry which is preliminary data.</text>
</comment>
<dbReference type="Proteomes" id="UP000419138">
    <property type="component" value="Unassembled WGS sequence"/>
</dbReference>
<accession>A0A646KA13</accession>
<evidence type="ECO:0000313" key="3">
    <source>
        <dbReference type="Proteomes" id="UP000419138"/>
    </source>
</evidence>
<reference evidence="2 3" key="1">
    <citation type="submission" date="2019-05" db="EMBL/GenBank/DDBJ databases">
        <title>Comparative genomics and metabolomics analyses of clavulanic acid producing Streptomyces species provides insight into specialized metabolism and evolution of beta-lactam biosynthetic gene clusters.</title>
        <authorList>
            <person name="Moore M.A."/>
            <person name="Cruz-Morales P."/>
            <person name="Barona Gomez F."/>
            <person name="Kapil T."/>
        </authorList>
    </citation>
    <scope>NUCLEOTIDE SEQUENCE [LARGE SCALE GENOMIC DNA]</scope>
    <source>
        <strain evidence="2 3">NRRL 5741</strain>
    </source>
</reference>
<proteinExistence type="predicted"/>
<feature type="region of interest" description="Disordered" evidence="1">
    <location>
        <begin position="108"/>
        <end position="140"/>
    </location>
</feature>
<feature type="compositionally biased region" description="Low complexity" evidence="1">
    <location>
        <begin position="259"/>
        <end position="272"/>
    </location>
</feature>
<dbReference type="AlphaFoldDB" id="A0A646KA13"/>